<comment type="caution">
    <text evidence="1">The sequence shown here is derived from an EMBL/GenBank/DDBJ whole genome shotgun (WGS) entry which is preliminary data.</text>
</comment>
<accession>A0ACC8DC35</accession>
<evidence type="ECO:0000313" key="2">
    <source>
        <dbReference type="Proteomes" id="UP000091857"/>
    </source>
</evidence>
<sequence length="836" mass="93369">MTTSTTVQPPGLAVDILPFVDMTTLSQSELRTLSRCSSSFFEPRRTDDTRTITIDPASFNESAGSRRQTYSRLSSHHHHHRHRLAGLLPKTPNPPSPTPLPSNDPSTDTDHLENHSIIGFLKQFLSTHPEFQQLDLVDFDSFSHLNDAINFNSNPPPLAAVVEAPVVNGNFVIGERKRKRGRKPKVKVLSERAMGAEIVNKNGVVVDLVGLSSLEEPFMEELRRRTEGMDKEEELLGFLRDIGGQWCSRRRKRRIVDASEFGDILPVDWKLLLGLKRKEGRTWVYCRRYISPGGQQFVSCKEVAAYLQSIFGSYDARPLKDHAGDIIQQVHRLASESQHAGANKKDEDQSQASEREKAVALLGIDNLELAEVQIHDLFECHKCNMTFDEKDTYLQHLLSFHQRTTRRYRLGSSVGDGVIVKDGKYECQFCHKVFHERRRYNGHVGIHVRNYVRGIEESPISRMALQKRSDSPNKDELPTRISKMDALIEIAQNSIRETSSSGPNGESNGGFTSNKQNLVPNAELLASVSDHELKSDSSLSEPEIECEYQELELSQKKSDHMIDDVSNVLDVEIDSLFANEQHSKALAGTDRLAAFTDVIDSSFIEQERGSEHCSLVPVSDQKICSIENNVNLVGTDKQDNHKTDKVDKMGSIEVEIGFVSNKREADVTSIQENVQESFKEDELQHGVPEPPVSLLQPSDGFSVPNVSLDKGATEFSMIDQGHQKIAGFEELKLEEIEELKYSSGTGQLPISLPEVPINMENNTEMEGSYDASVKFEPKIVDTAGGQQLMTVCVWCGVEFSHEAVDTEMQSDSVGYMCPTCKARISGQLNVLGGDCS</sequence>
<organism evidence="1 2">
    <name type="scientific">Manihot esculenta</name>
    <name type="common">Cassava</name>
    <name type="synonym">Jatropha manihot</name>
    <dbReference type="NCBI Taxonomy" id="3983"/>
    <lineage>
        <taxon>Eukaryota</taxon>
        <taxon>Viridiplantae</taxon>
        <taxon>Streptophyta</taxon>
        <taxon>Embryophyta</taxon>
        <taxon>Tracheophyta</taxon>
        <taxon>Spermatophyta</taxon>
        <taxon>Magnoliopsida</taxon>
        <taxon>eudicotyledons</taxon>
        <taxon>Gunneridae</taxon>
        <taxon>Pentapetalae</taxon>
        <taxon>rosids</taxon>
        <taxon>fabids</taxon>
        <taxon>Malpighiales</taxon>
        <taxon>Euphorbiaceae</taxon>
        <taxon>Crotonoideae</taxon>
        <taxon>Manihoteae</taxon>
        <taxon>Manihot</taxon>
    </lineage>
</organism>
<protein>
    <submittedName>
        <fullName evidence="1">Uncharacterized protein</fullName>
    </submittedName>
</protein>
<name>A0ACC8DC35_MANES</name>
<reference evidence="2" key="1">
    <citation type="journal article" date="2016" name="Nat. Biotechnol.">
        <title>Sequencing wild and cultivated cassava and related species reveals extensive interspecific hybridization and genetic diversity.</title>
        <authorList>
            <person name="Bredeson J.V."/>
            <person name="Lyons J.B."/>
            <person name="Prochnik S.E."/>
            <person name="Wu G.A."/>
            <person name="Ha C.M."/>
            <person name="Edsinger-Gonzales E."/>
            <person name="Grimwood J."/>
            <person name="Schmutz J."/>
            <person name="Rabbi I.Y."/>
            <person name="Egesi C."/>
            <person name="Nauluvula P."/>
            <person name="Lebot V."/>
            <person name="Ndunguru J."/>
            <person name="Mkamilo G."/>
            <person name="Bart R.S."/>
            <person name="Setter T.L."/>
            <person name="Gleadow R.M."/>
            <person name="Kulakow P."/>
            <person name="Ferguson M.E."/>
            <person name="Rounsley S."/>
            <person name="Rokhsar D.S."/>
        </authorList>
    </citation>
    <scope>NUCLEOTIDE SEQUENCE [LARGE SCALE GENOMIC DNA]</scope>
    <source>
        <strain evidence="2">cv. AM560-2</strain>
    </source>
</reference>
<dbReference type="EMBL" id="CM004393">
    <property type="protein sequence ID" value="OAY45159.2"/>
    <property type="molecule type" value="Genomic_DNA"/>
</dbReference>
<proteinExistence type="predicted"/>
<gene>
    <name evidence="1" type="ORF">MANES_07G032600v8</name>
</gene>
<evidence type="ECO:0000313" key="1">
    <source>
        <dbReference type="EMBL" id="OAY45159.2"/>
    </source>
</evidence>
<keyword evidence="2" id="KW-1185">Reference proteome</keyword>
<dbReference type="Proteomes" id="UP000091857">
    <property type="component" value="Chromosome 7"/>
</dbReference>